<proteinExistence type="predicted"/>
<evidence type="ECO:0000313" key="1">
    <source>
        <dbReference type="EMBL" id="PZT63170.1"/>
    </source>
</evidence>
<dbReference type="AlphaFoldDB" id="A0A2W6PUB9"/>
<comment type="caution">
    <text evidence="1">The sequence shown here is derived from an EMBL/GenBank/DDBJ whole genome shotgun (WGS) entry which is preliminary data.</text>
</comment>
<dbReference type="EMBL" id="QKWZ01000866">
    <property type="protein sequence ID" value="PZT63170.1"/>
    <property type="molecule type" value="Genomic_DNA"/>
</dbReference>
<feature type="non-terminal residue" evidence="1">
    <location>
        <position position="1"/>
    </location>
</feature>
<name>A0A2W6PUB9_ECOLX</name>
<sequence>RTHFVEAAYAKACALEGMARTQVIWLKEGVIKA</sequence>
<protein>
    <submittedName>
        <fullName evidence="1">DUF1364 domain-containing protein</fullName>
    </submittedName>
</protein>
<dbReference type="Proteomes" id="UP000249482">
    <property type="component" value="Unassembled WGS sequence"/>
</dbReference>
<reference evidence="1 2" key="1">
    <citation type="submission" date="2018-06" db="EMBL/GenBank/DDBJ databases">
        <title>Draft genome sequence of mcr-1-harboring Escherichia coli isolated from wound infection of a hospitalized patient, in Bolivia.</title>
        <authorList>
            <person name="Munoz M.E."/>
            <person name="Moura Q."/>
            <person name="Ventura P.R.M."/>
            <person name="Bustos L.R."/>
            <person name="Ovando B.G."/>
            <person name="Terrazas D.I.V."/>
            <person name="Yarhui N.B."/>
            <person name="Cerdeira L."/>
            <person name="Lincopan N."/>
        </authorList>
    </citation>
    <scope>NUCLEOTIDE SEQUENCE [LARGE SCALE GENOMIC DNA]</scope>
    <source>
        <strain evidence="1 2">EcMLT</strain>
    </source>
</reference>
<accession>A0A2W6PUB9</accession>
<organism evidence="1 2">
    <name type="scientific">Escherichia coli</name>
    <dbReference type="NCBI Taxonomy" id="562"/>
    <lineage>
        <taxon>Bacteria</taxon>
        <taxon>Pseudomonadati</taxon>
        <taxon>Pseudomonadota</taxon>
        <taxon>Gammaproteobacteria</taxon>
        <taxon>Enterobacterales</taxon>
        <taxon>Enterobacteriaceae</taxon>
        <taxon>Escherichia</taxon>
    </lineage>
</organism>
<evidence type="ECO:0000313" key="2">
    <source>
        <dbReference type="Proteomes" id="UP000249482"/>
    </source>
</evidence>
<gene>
    <name evidence="1" type="ORF">DNQ45_25615</name>
</gene>